<evidence type="ECO:0000313" key="7">
    <source>
        <dbReference type="EMBL" id="MDR7150821.1"/>
    </source>
</evidence>
<keyword evidence="8" id="KW-1185">Reference proteome</keyword>
<dbReference type="PANTHER" id="PTHR43531:SF14">
    <property type="entry name" value="METHYL-ACCEPTING CHEMOTAXIS PROTEIN I-RELATED"/>
    <property type="match status" value="1"/>
</dbReference>
<dbReference type="InterPro" id="IPR024478">
    <property type="entry name" value="HlyB_4HB_MCP"/>
</dbReference>
<dbReference type="SMART" id="SM00283">
    <property type="entry name" value="MA"/>
    <property type="match status" value="1"/>
</dbReference>
<dbReference type="InterPro" id="IPR004089">
    <property type="entry name" value="MCPsignal_dom"/>
</dbReference>
<feature type="domain" description="HAMP" evidence="6">
    <location>
        <begin position="215"/>
        <end position="267"/>
    </location>
</feature>
<gene>
    <name evidence="7" type="ORF">J2W49_002784</name>
</gene>
<dbReference type="InterPro" id="IPR047347">
    <property type="entry name" value="YvaQ-like_sensor"/>
</dbReference>
<evidence type="ECO:0000313" key="8">
    <source>
        <dbReference type="Proteomes" id="UP001265700"/>
    </source>
</evidence>
<evidence type="ECO:0000259" key="6">
    <source>
        <dbReference type="PROSITE" id="PS50885"/>
    </source>
</evidence>
<proteinExistence type="inferred from homology"/>
<evidence type="ECO:0000256" key="1">
    <source>
        <dbReference type="ARBA" id="ARBA00022481"/>
    </source>
</evidence>
<dbReference type="PROSITE" id="PS50885">
    <property type="entry name" value="HAMP"/>
    <property type="match status" value="1"/>
</dbReference>
<dbReference type="Gene3D" id="1.10.287.950">
    <property type="entry name" value="Methyl-accepting chemotaxis protein"/>
    <property type="match status" value="1"/>
</dbReference>
<reference evidence="7 8" key="1">
    <citation type="submission" date="2023-07" db="EMBL/GenBank/DDBJ databases">
        <title>Sorghum-associated microbial communities from plants grown in Nebraska, USA.</title>
        <authorList>
            <person name="Schachtman D."/>
        </authorList>
    </citation>
    <scope>NUCLEOTIDE SEQUENCE [LARGE SCALE GENOMIC DNA]</scope>
    <source>
        <strain evidence="7 8">4249</strain>
    </source>
</reference>
<dbReference type="Pfam" id="PF00015">
    <property type="entry name" value="MCPsignal"/>
    <property type="match status" value="1"/>
</dbReference>
<keyword evidence="3" id="KW-0807">Transducer</keyword>
<name>A0ABU1WNF5_9BURK</name>
<keyword evidence="1" id="KW-0488">Methylation</keyword>
<evidence type="ECO:0000256" key="2">
    <source>
        <dbReference type="ARBA" id="ARBA00029447"/>
    </source>
</evidence>
<accession>A0ABU1WNF5</accession>
<dbReference type="Pfam" id="PF12729">
    <property type="entry name" value="4HB_MCP_1"/>
    <property type="match status" value="1"/>
</dbReference>
<feature type="domain" description="Methyl-accepting transducer" evidence="5">
    <location>
        <begin position="272"/>
        <end position="501"/>
    </location>
</feature>
<organism evidence="7 8">
    <name type="scientific">Hydrogenophaga palleronii</name>
    <dbReference type="NCBI Taxonomy" id="65655"/>
    <lineage>
        <taxon>Bacteria</taxon>
        <taxon>Pseudomonadati</taxon>
        <taxon>Pseudomonadota</taxon>
        <taxon>Betaproteobacteria</taxon>
        <taxon>Burkholderiales</taxon>
        <taxon>Comamonadaceae</taxon>
        <taxon>Hydrogenophaga</taxon>
    </lineage>
</organism>
<evidence type="ECO:0000259" key="5">
    <source>
        <dbReference type="PROSITE" id="PS50111"/>
    </source>
</evidence>
<protein>
    <submittedName>
        <fullName evidence="7">Methyl-accepting chemotaxis protein</fullName>
    </submittedName>
</protein>
<sequence>MFQLSRRPIRTQLSALLAVAVLFLACVAGVGAWGLMHSAEMARQSHDINVPRQRVANELIQAVNARAVAARNLTLATSPEVSGQELSRVKQAHEATQTALAQLQQLVVNGGPDEKRLVDAVVAAEADYGPVALNITQIAAGGDMNQAAALIIEKCRPLLERLEGAVAALLLFEAEHAEQDHQVLLAGTQQAMGWVAALGLAAILSLAWLGYAITRGLVGSSQEALRAVEQMAAGNMSLRLQAQGESEPQRVLRSLDTMAARLREVLGTVRQASDQIATASNEVAKGSQDLSNRTEQAASSLEETAASMEEMTTAVQQSSSSATQANRLAGESADVARRGGEVVGQVVQTMGDISQSSGRIGEIIGVIDGIAFQTNILALNAAVEAARAGEQGRGFAVVAGEVRGLAQRSAQAAKEIKQLIQASNAQVEDGRRLVQEAGGTIAEVVDNARRVSSIVGEIMAVSAEQAGGVGQINVAVTQLDQMTQQNAALVEQTSAAADSLREQARQLAAAVAVFRFE</sequence>
<feature type="compositionally biased region" description="Low complexity" evidence="4">
    <location>
        <begin position="294"/>
        <end position="306"/>
    </location>
</feature>
<dbReference type="PANTHER" id="PTHR43531">
    <property type="entry name" value="PROTEIN ICFG"/>
    <property type="match status" value="1"/>
</dbReference>
<feature type="region of interest" description="Disordered" evidence="4">
    <location>
        <begin position="280"/>
        <end position="306"/>
    </location>
</feature>
<comment type="caution">
    <text evidence="7">The sequence shown here is derived from an EMBL/GenBank/DDBJ whole genome shotgun (WGS) entry which is preliminary data.</text>
</comment>
<dbReference type="EMBL" id="JAVDWU010000005">
    <property type="protein sequence ID" value="MDR7150821.1"/>
    <property type="molecule type" value="Genomic_DNA"/>
</dbReference>
<comment type="similarity">
    <text evidence="2">Belongs to the methyl-accepting chemotaxis (MCP) protein family.</text>
</comment>
<dbReference type="InterPro" id="IPR051310">
    <property type="entry name" value="MCP_chemotaxis"/>
</dbReference>
<dbReference type="Proteomes" id="UP001265700">
    <property type="component" value="Unassembled WGS sequence"/>
</dbReference>
<evidence type="ECO:0000256" key="3">
    <source>
        <dbReference type="PROSITE-ProRule" id="PRU00284"/>
    </source>
</evidence>
<evidence type="ECO:0000256" key="4">
    <source>
        <dbReference type="SAM" id="MobiDB-lite"/>
    </source>
</evidence>
<dbReference type="InterPro" id="IPR003660">
    <property type="entry name" value="HAMP_dom"/>
</dbReference>
<dbReference type="PROSITE" id="PS50111">
    <property type="entry name" value="CHEMOTAXIS_TRANSDUC_2"/>
    <property type="match status" value="1"/>
</dbReference>
<dbReference type="PRINTS" id="PR00260">
    <property type="entry name" value="CHEMTRNSDUCR"/>
</dbReference>
<dbReference type="CDD" id="cd11386">
    <property type="entry name" value="MCP_signal"/>
    <property type="match status" value="1"/>
</dbReference>
<dbReference type="SUPFAM" id="SSF58104">
    <property type="entry name" value="Methyl-accepting chemotaxis protein (MCP) signaling domain"/>
    <property type="match status" value="1"/>
</dbReference>
<dbReference type="InterPro" id="IPR004090">
    <property type="entry name" value="Chemotax_Me-accpt_rcpt"/>
</dbReference>
<dbReference type="CDD" id="cd19411">
    <property type="entry name" value="MCP2201-like_sensor"/>
    <property type="match status" value="1"/>
</dbReference>
<dbReference type="RefSeq" id="WP_310317002.1">
    <property type="nucleotide sequence ID" value="NZ_JAVDWU010000005.1"/>
</dbReference>
<dbReference type="PROSITE" id="PS51257">
    <property type="entry name" value="PROKAR_LIPOPROTEIN"/>
    <property type="match status" value="1"/>
</dbReference>